<proteinExistence type="predicted"/>
<sequence length="340" mass="37063">MDDFHLIEQSISHYFPLIGFYNGDGGKDSSYFIVGDYNPHSFQGLVGELDEQGFIPFINPEGNHYKINIAKKGEKGKSRIHINLLLLLATISTTLFAGYILGEGDMWKAVAFAIALLSIIGTHELAHFFAARRHGVDATLPYFIPAPTMIGTFGALINVKSPIPTRRALFDLGYSGPLAGFIVAIPVLLIGLKFSTVAINPDAAMVFIPPLIMQLFTYLVAPAATAEQVIMLHPVAFAGWVGIIITMLNLMPVAFLDGGHISRSLFGQKIHGFVSILGIMVTIILGWYVMAALMIFILFMNKSHPGALDNVAPMDRNRKIIAVVILIIFILCLSPVPTTP</sequence>
<dbReference type="OrthoDB" id="19110at2157"/>
<keyword evidence="3 8" id="KW-0812">Transmembrane</keyword>
<dbReference type="InterPro" id="IPR044838">
    <property type="entry name" value="EGY1-like"/>
</dbReference>
<dbReference type="PANTHER" id="PTHR31412:SF0">
    <property type="entry name" value="ZINC METALLOPROTEASE EGY1, CHLOROPLASTIC-RELATED"/>
    <property type="match status" value="1"/>
</dbReference>
<dbReference type="GeneID" id="35122814"/>
<keyword evidence="4" id="KW-0378">Hydrolase</keyword>
<dbReference type="Pfam" id="PF02163">
    <property type="entry name" value="Peptidase_M50"/>
    <property type="match status" value="1"/>
</dbReference>
<evidence type="ECO:0000256" key="4">
    <source>
        <dbReference type="ARBA" id="ARBA00022801"/>
    </source>
</evidence>
<feature type="transmembrane region" description="Helical" evidence="8">
    <location>
        <begin position="107"/>
        <end position="130"/>
    </location>
</feature>
<gene>
    <name evidence="10" type="ORF">BK007_06855</name>
</gene>
<evidence type="ECO:0000256" key="2">
    <source>
        <dbReference type="ARBA" id="ARBA00022670"/>
    </source>
</evidence>
<evidence type="ECO:0000256" key="1">
    <source>
        <dbReference type="ARBA" id="ARBA00004141"/>
    </source>
</evidence>
<dbReference type="GO" id="GO:0008233">
    <property type="term" value="F:peptidase activity"/>
    <property type="evidence" value="ECO:0007669"/>
    <property type="project" value="UniProtKB-KW"/>
</dbReference>
<dbReference type="GO" id="GO:0016020">
    <property type="term" value="C:membrane"/>
    <property type="evidence" value="ECO:0007669"/>
    <property type="project" value="UniProtKB-SubCell"/>
</dbReference>
<evidence type="ECO:0000256" key="3">
    <source>
        <dbReference type="ARBA" id="ARBA00022692"/>
    </source>
</evidence>
<feature type="domain" description="Peptidase M50" evidence="9">
    <location>
        <begin position="111"/>
        <end position="268"/>
    </location>
</feature>
<evidence type="ECO:0000259" key="9">
    <source>
        <dbReference type="Pfam" id="PF02163"/>
    </source>
</evidence>
<reference evidence="10 11" key="1">
    <citation type="submission" date="2016-10" db="EMBL/GenBank/DDBJ databases">
        <title>Comparative genomics between deep and shallow subseafloor isolates.</title>
        <authorList>
            <person name="Ishii S."/>
            <person name="Miller J.R."/>
            <person name="Sutton G."/>
            <person name="Suzuki S."/>
            <person name="Methe B."/>
            <person name="Inagaki F."/>
            <person name="Imachi H."/>
        </authorList>
    </citation>
    <scope>NUCLEOTIDE SEQUENCE [LARGE SCALE GENOMIC DNA]</scope>
    <source>
        <strain evidence="10 11">MO-MB1</strain>
    </source>
</reference>
<dbReference type="InterPro" id="IPR008915">
    <property type="entry name" value="Peptidase_M50"/>
</dbReference>
<feature type="transmembrane region" description="Helical" evidence="8">
    <location>
        <begin position="320"/>
        <end position="338"/>
    </location>
</feature>
<accession>A0A2H4VCE5</accession>
<comment type="subcellular location">
    <subcellularLocation>
        <location evidence="1">Membrane</location>
        <topology evidence="1">Multi-pass membrane protein</topology>
    </subcellularLocation>
</comment>
<feature type="transmembrane region" description="Helical" evidence="8">
    <location>
        <begin position="204"/>
        <end position="224"/>
    </location>
</feature>
<evidence type="ECO:0000256" key="7">
    <source>
        <dbReference type="ARBA" id="ARBA00023136"/>
    </source>
</evidence>
<feature type="transmembrane region" description="Helical" evidence="8">
    <location>
        <begin position="80"/>
        <end position="101"/>
    </location>
</feature>
<dbReference type="RefSeq" id="WP_100905729.1">
    <property type="nucleotide sequence ID" value="NZ_CP017766.1"/>
</dbReference>
<feature type="transmembrane region" description="Helical" evidence="8">
    <location>
        <begin position="230"/>
        <end position="251"/>
    </location>
</feature>
<keyword evidence="2" id="KW-0645">Protease</keyword>
<dbReference type="CDD" id="cd06160">
    <property type="entry name" value="S2P-M50_like_2"/>
    <property type="match status" value="1"/>
</dbReference>
<dbReference type="GO" id="GO:0006508">
    <property type="term" value="P:proteolysis"/>
    <property type="evidence" value="ECO:0007669"/>
    <property type="project" value="UniProtKB-KW"/>
</dbReference>
<keyword evidence="6 8" id="KW-1133">Transmembrane helix</keyword>
<organism evidence="10 11">
    <name type="scientific">Methanobacterium subterraneum</name>
    <dbReference type="NCBI Taxonomy" id="59277"/>
    <lineage>
        <taxon>Archaea</taxon>
        <taxon>Methanobacteriati</taxon>
        <taxon>Methanobacteriota</taxon>
        <taxon>Methanomada group</taxon>
        <taxon>Methanobacteria</taxon>
        <taxon>Methanobacteriales</taxon>
        <taxon>Methanobacteriaceae</taxon>
        <taxon>Methanobacterium</taxon>
    </lineage>
</organism>
<name>A0A2H4VCE5_9EURY</name>
<keyword evidence="7 8" id="KW-0472">Membrane</keyword>
<keyword evidence="5" id="KW-0809">Transit peptide</keyword>
<protein>
    <submittedName>
        <fullName evidence="10">Peptidase M50</fullName>
    </submittedName>
</protein>
<evidence type="ECO:0000313" key="11">
    <source>
        <dbReference type="Proteomes" id="UP000232806"/>
    </source>
</evidence>
<evidence type="ECO:0000313" key="10">
    <source>
        <dbReference type="EMBL" id="AUB55751.1"/>
    </source>
</evidence>
<evidence type="ECO:0000256" key="6">
    <source>
        <dbReference type="ARBA" id="ARBA00022989"/>
    </source>
</evidence>
<dbReference type="AlphaFoldDB" id="A0A2H4VCE5"/>
<dbReference type="PANTHER" id="PTHR31412">
    <property type="entry name" value="ZINC METALLOPROTEASE EGY1"/>
    <property type="match status" value="1"/>
</dbReference>
<dbReference type="EMBL" id="CP017766">
    <property type="protein sequence ID" value="AUB55751.1"/>
    <property type="molecule type" value="Genomic_DNA"/>
</dbReference>
<feature type="transmembrane region" description="Helical" evidence="8">
    <location>
        <begin position="272"/>
        <end position="300"/>
    </location>
</feature>
<evidence type="ECO:0000256" key="8">
    <source>
        <dbReference type="SAM" id="Phobius"/>
    </source>
</evidence>
<feature type="transmembrane region" description="Helical" evidence="8">
    <location>
        <begin position="172"/>
        <end position="192"/>
    </location>
</feature>
<feature type="transmembrane region" description="Helical" evidence="8">
    <location>
        <begin position="142"/>
        <end position="160"/>
    </location>
</feature>
<dbReference type="Proteomes" id="UP000232806">
    <property type="component" value="Chromosome"/>
</dbReference>
<evidence type="ECO:0000256" key="5">
    <source>
        <dbReference type="ARBA" id="ARBA00022946"/>
    </source>
</evidence>